<dbReference type="InterPro" id="IPR050090">
    <property type="entry name" value="Tyrosine_recombinase_XerCD"/>
</dbReference>
<dbReference type="InterPro" id="IPR002104">
    <property type="entry name" value="Integrase_catalytic"/>
</dbReference>
<dbReference type="InterPro" id="IPR011010">
    <property type="entry name" value="DNA_brk_join_enz"/>
</dbReference>
<dbReference type="InterPro" id="IPR013762">
    <property type="entry name" value="Integrase-like_cat_sf"/>
</dbReference>
<feature type="domain" description="Tyr recombinase" evidence="4">
    <location>
        <begin position="1"/>
        <end position="161"/>
    </location>
</feature>
<dbReference type="Pfam" id="PF00589">
    <property type="entry name" value="Phage_integrase"/>
    <property type="match status" value="1"/>
</dbReference>
<comment type="similarity">
    <text evidence="1">Belongs to the 'phage' integrase family.</text>
</comment>
<dbReference type="PANTHER" id="PTHR30349">
    <property type="entry name" value="PHAGE INTEGRASE-RELATED"/>
    <property type="match status" value="1"/>
</dbReference>
<dbReference type="EMBL" id="CP036349">
    <property type="protein sequence ID" value="QDV74803.1"/>
    <property type="molecule type" value="Genomic_DNA"/>
</dbReference>
<protein>
    <submittedName>
        <fullName evidence="5">Tyrosine recombinase XerD</fullName>
    </submittedName>
</protein>
<dbReference type="Proteomes" id="UP000316426">
    <property type="component" value="Chromosome"/>
</dbReference>
<dbReference type="GO" id="GO:0015074">
    <property type="term" value="P:DNA integration"/>
    <property type="evidence" value="ECO:0007669"/>
    <property type="project" value="InterPro"/>
</dbReference>
<gene>
    <name evidence="5" type="primary">xerD_8</name>
    <name evidence="5" type="ORF">Spa11_30110</name>
</gene>
<evidence type="ECO:0000256" key="1">
    <source>
        <dbReference type="ARBA" id="ARBA00008857"/>
    </source>
</evidence>
<accession>A0A518KAI6</accession>
<evidence type="ECO:0000256" key="2">
    <source>
        <dbReference type="ARBA" id="ARBA00023125"/>
    </source>
</evidence>
<proteinExistence type="inferred from homology"/>
<dbReference type="Gene3D" id="1.10.443.10">
    <property type="entry name" value="Intergrase catalytic core"/>
    <property type="match status" value="1"/>
</dbReference>
<dbReference type="PANTHER" id="PTHR30349:SF41">
    <property type="entry name" value="INTEGRASE_RECOMBINASE PROTEIN MJ0367-RELATED"/>
    <property type="match status" value="1"/>
</dbReference>
<keyword evidence="6" id="KW-1185">Reference proteome</keyword>
<dbReference type="PROSITE" id="PS51898">
    <property type="entry name" value="TYR_RECOMBINASE"/>
    <property type="match status" value="1"/>
</dbReference>
<dbReference type="GO" id="GO:0003677">
    <property type="term" value="F:DNA binding"/>
    <property type="evidence" value="ECO:0007669"/>
    <property type="project" value="UniProtKB-KW"/>
</dbReference>
<dbReference type="GO" id="GO:0006310">
    <property type="term" value="P:DNA recombination"/>
    <property type="evidence" value="ECO:0007669"/>
    <property type="project" value="UniProtKB-KW"/>
</dbReference>
<evidence type="ECO:0000313" key="5">
    <source>
        <dbReference type="EMBL" id="QDV74803.1"/>
    </source>
</evidence>
<dbReference type="RefSeq" id="WP_145113522.1">
    <property type="nucleotide sequence ID" value="NZ_CP036349.1"/>
</dbReference>
<evidence type="ECO:0000259" key="4">
    <source>
        <dbReference type="PROSITE" id="PS51898"/>
    </source>
</evidence>
<dbReference type="AlphaFoldDB" id="A0A518KAI6"/>
<keyword evidence="2" id="KW-0238">DNA-binding</keyword>
<keyword evidence="3" id="KW-0233">DNA recombination</keyword>
<sequence length="174" mass="19526">MKAHTVGARPSERTTRAVTSCSYLTGWRVNEILALRREDVDLSTGTAFLAAESTKGRRDARADLHPVVIDHLRTVLSFDPLVFPWQESPRRLWADFAKLKEAAGVEFKGAFHRLRFGFANANVDHVPADVLQRMMRHRGASTTQGYINKARRMQSQGTVDRLHVPATFTAKVAN</sequence>
<organism evidence="5 6">
    <name type="scientific">Botrimarina mediterranea</name>
    <dbReference type="NCBI Taxonomy" id="2528022"/>
    <lineage>
        <taxon>Bacteria</taxon>
        <taxon>Pseudomonadati</taxon>
        <taxon>Planctomycetota</taxon>
        <taxon>Planctomycetia</taxon>
        <taxon>Pirellulales</taxon>
        <taxon>Lacipirellulaceae</taxon>
        <taxon>Botrimarina</taxon>
    </lineage>
</organism>
<name>A0A518KAI6_9BACT</name>
<dbReference type="SUPFAM" id="SSF56349">
    <property type="entry name" value="DNA breaking-rejoining enzymes"/>
    <property type="match status" value="1"/>
</dbReference>
<dbReference type="KEGG" id="bmei:Spa11_30110"/>
<evidence type="ECO:0000256" key="3">
    <source>
        <dbReference type="ARBA" id="ARBA00023172"/>
    </source>
</evidence>
<reference evidence="5 6" key="1">
    <citation type="submission" date="2019-02" db="EMBL/GenBank/DDBJ databases">
        <title>Deep-cultivation of Planctomycetes and their phenomic and genomic characterization uncovers novel biology.</title>
        <authorList>
            <person name="Wiegand S."/>
            <person name="Jogler M."/>
            <person name="Boedeker C."/>
            <person name="Pinto D."/>
            <person name="Vollmers J."/>
            <person name="Rivas-Marin E."/>
            <person name="Kohn T."/>
            <person name="Peeters S.H."/>
            <person name="Heuer A."/>
            <person name="Rast P."/>
            <person name="Oberbeckmann S."/>
            <person name="Bunk B."/>
            <person name="Jeske O."/>
            <person name="Meyerdierks A."/>
            <person name="Storesund J.E."/>
            <person name="Kallscheuer N."/>
            <person name="Luecker S."/>
            <person name="Lage O.M."/>
            <person name="Pohl T."/>
            <person name="Merkel B.J."/>
            <person name="Hornburger P."/>
            <person name="Mueller R.-W."/>
            <person name="Bruemmer F."/>
            <person name="Labrenz M."/>
            <person name="Spormann A.M."/>
            <person name="Op den Camp H."/>
            <person name="Overmann J."/>
            <person name="Amann R."/>
            <person name="Jetten M.S.M."/>
            <person name="Mascher T."/>
            <person name="Medema M.H."/>
            <person name="Devos D.P."/>
            <person name="Kaster A.-K."/>
            <person name="Ovreas L."/>
            <person name="Rohde M."/>
            <person name="Galperin M.Y."/>
            <person name="Jogler C."/>
        </authorList>
    </citation>
    <scope>NUCLEOTIDE SEQUENCE [LARGE SCALE GENOMIC DNA]</scope>
    <source>
        <strain evidence="5 6">Spa11</strain>
    </source>
</reference>
<evidence type="ECO:0000313" key="6">
    <source>
        <dbReference type="Proteomes" id="UP000316426"/>
    </source>
</evidence>